<keyword evidence="4" id="KW-0408">Iron</keyword>
<keyword evidence="3" id="KW-0560">Oxidoreductase</keyword>
<dbReference type="Pfam" id="PF04422">
    <property type="entry name" value="FrhB_FdhB_N"/>
    <property type="match status" value="1"/>
</dbReference>
<dbReference type="InterPro" id="IPR007525">
    <property type="entry name" value="FrhB_FdhB_C"/>
</dbReference>
<reference evidence="8 9" key="1">
    <citation type="submission" date="2023-03" db="EMBL/GenBank/DDBJ databases">
        <title>WGS of Methanotrichaceae archaeon Mx.</title>
        <authorList>
            <person name="Sorokin D.Y."/>
            <person name="Merkel A.Y."/>
        </authorList>
    </citation>
    <scope>NUCLEOTIDE SEQUENCE [LARGE SCALE GENOMIC DNA]</scope>
    <source>
        <strain evidence="8 9">Mx</strain>
    </source>
</reference>
<dbReference type="InterPro" id="IPR017900">
    <property type="entry name" value="4Fe4S_Fe_S_CS"/>
</dbReference>
<feature type="domain" description="4Fe-4S ferredoxin-type" evidence="7">
    <location>
        <begin position="359"/>
        <end position="389"/>
    </location>
</feature>
<dbReference type="InterPro" id="IPR007516">
    <property type="entry name" value="Co_F420_Hydgase/DH_bsu_N"/>
</dbReference>
<dbReference type="PANTHER" id="PTHR31332:SF6">
    <property type="entry name" value="FORMATE DEHYDROGENASE SUBUNIT BETA"/>
    <property type="match status" value="1"/>
</dbReference>
<evidence type="ECO:0000313" key="8">
    <source>
        <dbReference type="EMBL" id="MDF0591705.1"/>
    </source>
</evidence>
<keyword evidence="9" id="KW-1185">Reference proteome</keyword>
<dbReference type="PANTHER" id="PTHR31332">
    <property type="entry name" value="7-HYDROXYMETHYL CHLOROPHYLL A REDUCTASE, CHLOROPLASTIC"/>
    <property type="match status" value="1"/>
</dbReference>
<dbReference type="Pfam" id="PF04432">
    <property type="entry name" value="FrhB_FdhB_C"/>
    <property type="match status" value="1"/>
</dbReference>
<comment type="caution">
    <text evidence="8">The sequence shown here is derived from an EMBL/GenBank/DDBJ whole genome shotgun (WGS) entry which is preliminary data.</text>
</comment>
<protein>
    <submittedName>
        <fullName evidence="8">Coenzyme F420 hydrogenase/dehydrogenase, beta subunit C-terminal domain</fullName>
    </submittedName>
</protein>
<dbReference type="Pfam" id="PF13183">
    <property type="entry name" value="Fer4_8"/>
    <property type="match status" value="1"/>
</dbReference>
<evidence type="ECO:0000259" key="7">
    <source>
        <dbReference type="PROSITE" id="PS51379"/>
    </source>
</evidence>
<dbReference type="InterPro" id="IPR045220">
    <property type="entry name" value="FRHB/FDHB/HCAR-like"/>
</dbReference>
<dbReference type="PROSITE" id="PS51379">
    <property type="entry name" value="4FE4S_FER_2"/>
    <property type="match status" value="2"/>
</dbReference>
<keyword evidence="5" id="KW-0411">Iron-sulfur</keyword>
<comment type="cofactor">
    <cofactor evidence="1">
        <name>FAD</name>
        <dbReference type="ChEBI" id="CHEBI:57692"/>
    </cofactor>
</comment>
<organism evidence="8 9">
    <name type="scientific">Candidatus Methanocrinis natronophilus</name>
    <dbReference type="NCBI Taxonomy" id="3033396"/>
    <lineage>
        <taxon>Archaea</taxon>
        <taxon>Methanobacteriati</taxon>
        <taxon>Methanobacteriota</taxon>
        <taxon>Stenosarchaea group</taxon>
        <taxon>Methanomicrobia</taxon>
        <taxon>Methanotrichales</taxon>
        <taxon>Methanotrichaceae</taxon>
        <taxon>Methanocrinis</taxon>
    </lineage>
</organism>
<evidence type="ECO:0000256" key="4">
    <source>
        <dbReference type="ARBA" id="ARBA00023004"/>
    </source>
</evidence>
<evidence type="ECO:0000313" key="9">
    <source>
        <dbReference type="Proteomes" id="UP001220010"/>
    </source>
</evidence>
<evidence type="ECO:0000256" key="3">
    <source>
        <dbReference type="ARBA" id="ARBA00023002"/>
    </source>
</evidence>
<dbReference type="RefSeq" id="WP_316967431.1">
    <property type="nucleotide sequence ID" value="NZ_JARFPK010000057.1"/>
</dbReference>
<dbReference type="PROSITE" id="PS00198">
    <property type="entry name" value="4FE4S_FER_1"/>
    <property type="match status" value="2"/>
</dbReference>
<name>A0ABT5XAG5_9EURY</name>
<evidence type="ECO:0000256" key="6">
    <source>
        <dbReference type="SAM" id="MobiDB-lite"/>
    </source>
</evidence>
<sequence>MGELKMRGKVEMVAEVEGAGKGEVIDKGEVVVKGDMVYAWARDPSLRKRGESGGAITALLKFALEEGIVDAVLGVRRGLDLYDARPVLITDPGEVEETAGSIHGGTLLLSKLFAKYLGGAEGLKIAAVMKGCDVMGTFEQAKRGMVNIDNLLLIGLNCGGSIAPAMMRRMIIEVFGVDPGTVEKETIHKGRFHITVGGERRAVRIPELEERGYGRRENCKRCKMKVPRGADLACGNWGVKEELVGEATFVEVCSERGGDLVERASAAGAIGVGVPDGACIKARKRREDMIVNLSDEEEKEEFDPLKGSRDRMRFIIEETAPCIKCYACVEVCPALFNTTGPYMTAFPGIVPPGIEFHLTRYAHVADSCINCGQCEELCPMDIPNSLIMHAIAADLQELYGYKAGEDMSRPKMALMKDPKSAPTSPPAEDLLQLRLR</sequence>
<dbReference type="Gene3D" id="3.30.70.20">
    <property type="match status" value="1"/>
</dbReference>
<dbReference type="SUPFAM" id="SSF46548">
    <property type="entry name" value="alpha-helical ferredoxin"/>
    <property type="match status" value="1"/>
</dbReference>
<keyword evidence="2" id="KW-0479">Metal-binding</keyword>
<evidence type="ECO:0000256" key="2">
    <source>
        <dbReference type="ARBA" id="ARBA00022723"/>
    </source>
</evidence>
<evidence type="ECO:0000256" key="5">
    <source>
        <dbReference type="ARBA" id="ARBA00023014"/>
    </source>
</evidence>
<proteinExistence type="predicted"/>
<gene>
    <name evidence="8" type="ORF">P0O15_11105</name>
</gene>
<dbReference type="Proteomes" id="UP001220010">
    <property type="component" value="Unassembled WGS sequence"/>
</dbReference>
<dbReference type="InterPro" id="IPR017896">
    <property type="entry name" value="4Fe4S_Fe-S-bd"/>
</dbReference>
<accession>A0ABT5XAG5</accession>
<dbReference type="EMBL" id="JARFPK010000057">
    <property type="protein sequence ID" value="MDF0591705.1"/>
    <property type="molecule type" value="Genomic_DNA"/>
</dbReference>
<feature type="region of interest" description="Disordered" evidence="6">
    <location>
        <begin position="414"/>
        <end position="436"/>
    </location>
</feature>
<evidence type="ECO:0000256" key="1">
    <source>
        <dbReference type="ARBA" id="ARBA00001974"/>
    </source>
</evidence>
<feature type="domain" description="4Fe-4S ferredoxin-type" evidence="7">
    <location>
        <begin position="312"/>
        <end position="342"/>
    </location>
</feature>